<dbReference type="GO" id="GO:0043565">
    <property type="term" value="F:sequence-specific DNA binding"/>
    <property type="evidence" value="ECO:0007669"/>
    <property type="project" value="InterPro"/>
</dbReference>
<sequence length="457" mass="49637">MVRPSTSASPGAGAAPPPRVALVEDDPILGESLAEHLQLEGFRVDWYRTASAGYCGIAAGGHDLLLSDVRLGDGHGRHLYERLQADAPENLPPAIFITAYADIDDAVALLKLGAADYLTKPVDPERLVARLREICRCAGCAPARDPSPMGVSPAMRELEARLQAIARYRDMPVLILGPTGVGKEVVARRLHELQGGTGRLVALNCAAVPEGLVETELFGQRRGAFTGAEHSRPGVFEQAAGGTLLLDEVGDMPEAMQAKLLRVLQDRTVTPVGGSEPIPVRARLVFATHRDLEADVAAGRFRKDLYYRIHVVSLRVPPLAERPDDILWLAEGFLDQHRRRYPAEPRQLSPAAREALLAHDWPGQVRELQHAIERACVFAAGPVLAPQDLFLERPPDGQAGASLSERLGASERAHLERALAANGWRITRTAEALGLSRKGLWQKMRRHGLQVPRAGGR</sequence>
<evidence type="ECO:0000256" key="2">
    <source>
        <dbReference type="ARBA" id="ARBA00022840"/>
    </source>
</evidence>
<dbReference type="PANTHER" id="PTHR32071">
    <property type="entry name" value="TRANSCRIPTIONAL REGULATORY PROTEIN"/>
    <property type="match status" value="1"/>
</dbReference>
<dbReference type="GO" id="GO:0000160">
    <property type="term" value="P:phosphorelay signal transduction system"/>
    <property type="evidence" value="ECO:0007669"/>
    <property type="project" value="InterPro"/>
</dbReference>
<dbReference type="PROSITE" id="PS50045">
    <property type="entry name" value="SIGMA54_INTERACT_4"/>
    <property type="match status" value="1"/>
</dbReference>
<dbReference type="SUPFAM" id="SSF52172">
    <property type="entry name" value="CheY-like"/>
    <property type="match status" value="1"/>
</dbReference>
<dbReference type="Gene3D" id="3.40.50.2300">
    <property type="match status" value="1"/>
</dbReference>
<dbReference type="GO" id="GO:0005524">
    <property type="term" value="F:ATP binding"/>
    <property type="evidence" value="ECO:0007669"/>
    <property type="project" value="UniProtKB-KW"/>
</dbReference>
<evidence type="ECO:0000256" key="3">
    <source>
        <dbReference type="ARBA" id="ARBA00023015"/>
    </source>
</evidence>
<keyword evidence="9" id="KW-1185">Reference proteome</keyword>
<dbReference type="SUPFAM" id="SSF52540">
    <property type="entry name" value="P-loop containing nucleoside triphosphate hydrolases"/>
    <property type="match status" value="1"/>
</dbReference>
<feature type="modified residue" description="4-aspartylphosphate" evidence="5">
    <location>
        <position position="68"/>
    </location>
</feature>
<dbReference type="PROSITE" id="PS50110">
    <property type="entry name" value="RESPONSE_REGULATORY"/>
    <property type="match status" value="1"/>
</dbReference>
<dbReference type="InterPro" id="IPR025943">
    <property type="entry name" value="Sigma_54_int_dom_ATP-bd_2"/>
</dbReference>
<gene>
    <name evidence="8" type="ORF">DEM34_02185</name>
</gene>
<protein>
    <submittedName>
        <fullName evidence="8">Sigma-54-dependent Fis family transcriptional regulator</fullName>
    </submittedName>
</protein>
<keyword evidence="1" id="KW-0547">Nucleotide-binding</keyword>
<dbReference type="InterPro" id="IPR011006">
    <property type="entry name" value="CheY-like_superfamily"/>
</dbReference>
<dbReference type="InterPro" id="IPR058031">
    <property type="entry name" value="AAA_lid_NorR"/>
</dbReference>
<dbReference type="SMART" id="SM00382">
    <property type="entry name" value="AAA"/>
    <property type="match status" value="1"/>
</dbReference>
<dbReference type="SMART" id="SM00448">
    <property type="entry name" value="REC"/>
    <property type="match status" value="1"/>
</dbReference>
<dbReference type="AlphaFoldDB" id="A0A2U2N7U8"/>
<evidence type="ECO:0000313" key="8">
    <source>
        <dbReference type="EMBL" id="PWG65271.1"/>
    </source>
</evidence>
<dbReference type="SUPFAM" id="SSF46689">
    <property type="entry name" value="Homeodomain-like"/>
    <property type="match status" value="1"/>
</dbReference>
<dbReference type="InterPro" id="IPR027417">
    <property type="entry name" value="P-loop_NTPase"/>
</dbReference>
<dbReference type="Gene3D" id="1.10.8.60">
    <property type="match status" value="1"/>
</dbReference>
<feature type="domain" description="Sigma-54 factor interaction" evidence="6">
    <location>
        <begin position="148"/>
        <end position="377"/>
    </location>
</feature>
<dbReference type="InterPro" id="IPR009057">
    <property type="entry name" value="Homeodomain-like_sf"/>
</dbReference>
<proteinExistence type="predicted"/>
<dbReference type="InterPro" id="IPR003593">
    <property type="entry name" value="AAA+_ATPase"/>
</dbReference>
<dbReference type="OrthoDB" id="9762726at2"/>
<dbReference type="Pfam" id="PF02954">
    <property type="entry name" value="HTH_8"/>
    <property type="match status" value="1"/>
</dbReference>
<keyword evidence="4" id="KW-0804">Transcription</keyword>
<dbReference type="CDD" id="cd00009">
    <property type="entry name" value="AAA"/>
    <property type="match status" value="1"/>
</dbReference>
<dbReference type="InterPro" id="IPR001789">
    <property type="entry name" value="Sig_transdc_resp-reg_receiver"/>
</dbReference>
<dbReference type="PRINTS" id="PR01590">
    <property type="entry name" value="HTHFIS"/>
</dbReference>
<dbReference type="PROSITE" id="PS00676">
    <property type="entry name" value="SIGMA54_INTERACT_2"/>
    <property type="match status" value="1"/>
</dbReference>
<dbReference type="InterPro" id="IPR002078">
    <property type="entry name" value="Sigma_54_int"/>
</dbReference>
<comment type="caution">
    <text evidence="8">The sequence shown here is derived from an EMBL/GenBank/DDBJ whole genome shotgun (WGS) entry which is preliminary data.</text>
</comment>
<feature type="domain" description="Response regulatory" evidence="7">
    <location>
        <begin position="19"/>
        <end position="135"/>
    </location>
</feature>
<dbReference type="Proteomes" id="UP000245474">
    <property type="component" value="Unassembled WGS sequence"/>
</dbReference>
<keyword evidence="5" id="KW-0597">Phosphoprotein</keyword>
<dbReference type="InterPro" id="IPR002197">
    <property type="entry name" value="HTH_Fis"/>
</dbReference>
<accession>A0A2U2N7U8</accession>
<evidence type="ECO:0000313" key="9">
    <source>
        <dbReference type="Proteomes" id="UP000245474"/>
    </source>
</evidence>
<dbReference type="FunFam" id="3.40.50.300:FF:000006">
    <property type="entry name" value="DNA-binding transcriptional regulator NtrC"/>
    <property type="match status" value="1"/>
</dbReference>
<reference evidence="8 9" key="1">
    <citation type="submission" date="2018-05" db="EMBL/GenBank/DDBJ databases">
        <title>Spiribacter halobius sp. nov., a moderately halophilic bacterium isolated from marine solar saltern.</title>
        <authorList>
            <person name="Zheng W.-S."/>
            <person name="Lu D.-C."/>
            <person name="Du Z.-J."/>
        </authorList>
    </citation>
    <scope>NUCLEOTIDE SEQUENCE [LARGE SCALE GENOMIC DNA]</scope>
    <source>
        <strain evidence="8 9">E85</strain>
    </source>
</reference>
<evidence type="ECO:0000259" key="6">
    <source>
        <dbReference type="PROSITE" id="PS50045"/>
    </source>
</evidence>
<evidence type="ECO:0000256" key="1">
    <source>
        <dbReference type="ARBA" id="ARBA00022741"/>
    </source>
</evidence>
<keyword evidence="2" id="KW-0067">ATP-binding</keyword>
<dbReference type="Pfam" id="PF00158">
    <property type="entry name" value="Sigma54_activat"/>
    <property type="match status" value="1"/>
</dbReference>
<dbReference type="Pfam" id="PF00072">
    <property type="entry name" value="Response_reg"/>
    <property type="match status" value="1"/>
</dbReference>
<keyword evidence="3" id="KW-0805">Transcription regulation</keyword>
<evidence type="ECO:0000259" key="7">
    <source>
        <dbReference type="PROSITE" id="PS50110"/>
    </source>
</evidence>
<organism evidence="8 9">
    <name type="scientific">Sediminicurvatus halobius</name>
    <dbReference type="NCBI Taxonomy" id="2182432"/>
    <lineage>
        <taxon>Bacteria</taxon>
        <taxon>Pseudomonadati</taxon>
        <taxon>Pseudomonadota</taxon>
        <taxon>Gammaproteobacteria</taxon>
        <taxon>Chromatiales</taxon>
        <taxon>Ectothiorhodospiraceae</taxon>
        <taxon>Sediminicurvatus</taxon>
    </lineage>
</organism>
<dbReference type="EMBL" id="QFFI01000003">
    <property type="protein sequence ID" value="PWG65271.1"/>
    <property type="molecule type" value="Genomic_DNA"/>
</dbReference>
<name>A0A2U2N7U8_9GAMM</name>
<evidence type="ECO:0000256" key="4">
    <source>
        <dbReference type="ARBA" id="ARBA00023163"/>
    </source>
</evidence>
<dbReference type="Gene3D" id="3.40.50.300">
    <property type="entry name" value="P-loop containing nucleotide triphosphate hydrolases"/>
    <property type="match status" value="1"/>
</dbReference>
<evidence type="ECO:0000256" key="5">
    <source>
        <dbReference type="PROSITE-ProRule" id="PRU00169"/>
    </source>
</evidence>
<dbReference type="Pfam" id="PF25601">
    <property type="entry name" value="AAA_lid_14"/>
    <property type="match status" value="1"/>
</dbReference>
<dbReference type="GO" id="GO:0006355">
    <property type="term" value="P:regulation of DNA-templated transcription"/>
    <property type="evidence" value="ECO:0007669"/>
    <property type="project" value="InterPro"/>
</dbReference>
<dbReference type="Gene3D" id="1.10.10.60">
    <property type="entry name" value="Homeodomain-like"/>
    <property type="match status" value="1"/>
</dbReference>